<dbReference type="PROSITE" id="PS00715">
    <property type="entry name" value="SIGMA70_1"/>
    <property type="match status" value="1"/>
</dbReference>
<evidence type="ECO:0000313" key="7">
    <source>
        <dbReference type="EMBL" id="GAA2152730.1"/>
    </source>
</evidence>
<evidence type="ECO:0000256" key="4">
    <source>
        <dbReference type="ARBA" id="ARBA00023163"/>
    </source>
</evidence>
<dbReference type="InterPro" id="IPR036388">
    <property type="entry name" value="WH-like_DNA-bd_sf"/>
</dbReference>
<evidence type="ECO:0000256" key="5">
    <source>
        <dbReference type="SAM" id="MobiDB-lite"/>
    </source>
</evidence>
<dbReference type="EMBL" id="BAAANT010000035">
    <property type="protein sequence ID" value="GAA2152730.1"/>
    <property type="molecule type" value="Genomic_DNA"/>
</dbReference>
<dbReference type="InterPro" id="IPR013325">
    <property type="entry name" value="RNA_pol_sigma_r2"/>
</dbReference>
<dbReference type="Pfam" id="PF07228">
    <property type="entry name" value="SpoIIE"/>
    <property type="match status" value="1"/>
</dbReference>
<dbReference type="InterPro" id="IPR014322">
    <property type="entry name" value="RNA_pol_sigma-B/F/G"/>
</dbReference>
<dbReference type="Proteomes" id="UP001422759">
    <property type="component" value="Unassembled WGS sequence"/>
</dbReference>
<evidence type="ECO:0000256" key="2">
    <source>
        <dbReference type="ARBA" id="ARBA00023082"/>
    </source>
</evidence>
<keyword evidence="8" id="KW-1185">Reference proteome</keyword>
<dbReference type="InterPro" id="IPR000943">
    <property type="entry name" value="RNA_pol_sigma70"/>
</dbReference>
<dbReference type="InterPro" id="IPR001932">
    <property type="entry name" value="PPM-type_phosphatase-like_dom"/>
</dbReference>
<feature type="domain" description="RNA polymerase sigma-70" evidence="6">
    <location>
        <begin position="259"/>
        <end position="272"/>
    </location>
</feature>
<dbReference type="Pfam" id="PF04539">
    <property type="entry name" value="Sigma70_r3"/>
    <property type="match status" value="1"/>
</dbReference>
<keyword evidence="3" id="KW-0238">DNA-binding</keyword>
<keyword evidence="4" id="KW-0804">Transcription</keyword>
<dbReference type="InterPro" id="IPR036457">
    <property type="entry name" value="PPM-type-like_dom_sf"/>
</dbReference>
<evidence type="ECO:0000313" key="8">
    <source>
        <dbReference type="Proteomes" id="UP001422759"/>
    </source>
</evidence>
<dbReference type="PANTHER" id="PTHR30385:SF4">
    <property type="entry name" value="RNA POLYMERASE SIGMA-E FACTOR"/>
    <property type="match status" value="1"/>
</dbReference>
<dbReference type="CDD" id="cd06171">
    <property type="entry name" value="Sigma70_r4"/>
    <property type="match status" value="1"/>
</dbReference>
<dbReference type="PRINTS" id="PR00046">
    <property type="entry name" value="SIGMA70FCT"/>
</dbReference>
<dbReference type="NCBIfam" id="TIGR02937">
    <property type="entry name" value="sigma70-ECF"/>
    <property type="match status" value="1"/>
</dbReference>
<dbReference type="Gene3D" id="3.60.40.10">
    <property type="entry name" value="PPM-type phosphatase domain"/>
    <property type="match status" value="1"/>
</dbReference>
<dbReference type="NCBIfam" id="TIGR02980">
    <property type="entry name" value="SigBFG"/>
    <property type="match status" value="1"/>
</dbReference>
<dbReference type="SUPFAM" id="SSF88946">
    <property type="entry name" value="Sigma2 domain of RNA polymerase sigma factors"/>
    <property type="match status" value="1"/>
</dbReference>
<dbReference type="PANTHER" id="PTHR30385">
    <property type="entry name" value="SIGMA FACTOR F FLAGELLAR"/>
    <property type="match status" value="1"/>
</dbReference>
<keyword evidence="2" id="KW-0731">Sigma factor</keyword>
<dbReference type="Pfam" id="PF04545">
    <property type="entry name" value="Sigma70_r4"/>
    <property type="match status" value="1"/>
</dbReference>
<dbReference type="Gene3D" id="1.20.120.1810">
    <property type="match status" value="1"/>
</dbReference>
<dbReference type="Gene3D" id="1.10.10.10">
    <property type="entry name" value="Winged helix-like DNA-binding domain superfamily/Winged helix DNA-binding domain"/>
    <property type="match status" value="2"/>
</dbReference>
<evidence type="ECO:0000256" key="3">
    <source>
        <dbReference type="ARBA" id="ARBA00023125"/>
    </source>
</evidence>
<keyword evidence="1" id="KW-0805">Transcription regulation</keyword>
<reference evidence="7 8" key="1">
    <citation type="journal article" date="2019" name="Int. J. Syst. Evol. Microbiol.">
        <title>The Global Catalogue of Microorganisms (GCM) 10K type strain sequencing project: providing services to taxonomists for standard genome sequencing and annotation.</title>
        <authorList>
            <consortium name="The Broad Institute Genomics Platform"/>
            <consortium name="The Broad Institute Genome Sequencing Center for Infectious Disease"/>
            <person name="Wu L."/>
            <person name="Ma J."/>
        </authorList>
    </citation>
    <scope>NUCLEOTIDE SEQUENCE [LARGE SCALE GENOMIC DNA]</scope>
    <source>
        <strain evidence="7 8">JCM 14560</strain>
    </source>
</reference>
<accession>A0ABN3A2S0</accession>
<protein>
    <recommendedName>
        <fullName evidence="6">RNA polymerase sigma-70 domain-containing protein</fullName>
    </recommendedName>
</protein>
<dbReference type="InterPro" id="IPR007630">
    <property type="entry name" value="RNA_pol_sigma70_r4"/>
</dbReference>
<dbReference type="Pfam" id="PF04542">
    <property type="entry name" value="Sigma70_r2"/>
    <property type="match status" value="1"/>
</dbReference>
<organism evidence="7 8">
    <name type="scientific">Kitasatospora kazusensis</name>
    <dbReference type="NCBI Taxonomy" id="407974"/>
    <lineage>
        <taxon>Bacteria</taxon>
        <taxon>Bacillati</taxon>
        <taxon>Actinomycetota</taxon>
        <taxon>Actinomycetes</taxon>
        <taxon>Kitasatosporales</taxon>
        <taxon>Streptomycetaceae</taxon>
        <taxon>Kitasatospora</taxon>
    </lineage>
</organism>
<evidence type="ECO:0000256" key="1">
    <source>
        <dbReference type="ARBA" id="ARBA00023015"/>
    </source>
</evidence>
<comment type="caution">
    <text evidence="7">The sequence shown here is derived from an EMBL/GenBank/DDBJ whole genome shotgun (WGS) entry which is preliminary data.</text>
</comment>
<dbReference type="SUPFAM" id="SSF88659">
    <property type="entry name" value="Sigma3 and sigma4 domains of RNA polymerase sigma factors"/>
    <property type="match status" value="2"/>
</dbReference>
<feature type="region of interest" description="Disordered" evidence="5">
    <location>
        <begin position="113"/>
        <end position="160"/>
    </location>
</feature>
<evidence type="ECO:0000259" key="6">
    <source>
        <dbReference type="PROSITE" id="PS00715"/>
    </source>
</evidence>
<dbReference type="InterPro" id="IPR014284">
    <property type="entry name" value="RNA_pol_sigma-70_dom"/>
</dbReference>
<dbReference type="InterPro" id="IPR007627">
    <property type="entry name" value="RNA_pol_sigma70_r2"/>
</dbReference>
<sequence>MRWARAGHLPPVLLPEGKARTLPQPAGVLLGAVDHADYAEEQAELAPGDTLVMYTDGLIERHDESVQASLAGLLSLSGPAAALPGDGRPAVEGRLDHLLRHSGADDDTCLSGSGPAVREAHRPHTAAFTRPSRHRGEWVGPERVAGPSHRIRPRKRDDMPAMSDLLSRDARPYEQTTPAAAAPSISRPAVPELVSVTDPQKVAPADARELTRVLLTRLSTLEEGTREYSYVRSTLVELNLSLVRFALRRFTSHRESTADLLQVGAVGLIKAIDRFDPERGVEFTTYALPTILGEIRRHFRDTTWAVHVPRRLQELRITLAKAQDELSQGLDRAPTVEELARHLDLPAEEVVEGLVATNAHTTDSIDLPASGEKGAAPLADLIGGPDDRLDLVENMVALKPLIAALPERDRLILSLRFTQELTQSQIGARLGLSQMHVSRLLARTLKTLREGLDGPA</sequence>
<name>A0ABN3A2S0_9ACTN</name>
<gene>
    <name evidence="7" type="ORF">GCM10009760_49790</name>
</gene>
<dbReference type="InterPro" id="IPR013324">
    <property type="entry name" value="RNA_pol_sigma_r3/r4-like"/>
</dbReference>
<proteinExistence type="predicted"/>
<dbReference type="InterPro" id="IPR007624">
    <property type="entry name" value="RNA_pol_sigma70_r3"/>
</dbReference>